<evidence type="ECO:0000256" key="6">
    <source>
        <dbReference type="ARBA" id="ARBA00022989"/>
    </source>
</evidence>
<dbReference type="GO" id="GO:0015293">
    <property type="term" value="F:symporter activity"/>
    <property type="evidence" value="ECO:0007669"/>
    <property type="project" value="TreeGrafter"/>
</dbReference>
<name>A0A381P7V5_9ZZZZ</name>
<dbReference type="InterPro" id="IPR001734">
    <property type="entry name" value="Na/solute_symporter"/>
</dbReference>
<dbReference type="PANTHER" id="PTHR42985">
    <property type="entry name" value="SODIUM-COUPLED MONOCARBOXYLATE TRANSPORTER"/>
    <property type="match status" value="1"/>
</dbReference>
<keyword evidence="5 11" id="KW-0812">Transmembrane</keyword>
<dbReference type="EMBL" id="UINC01000905">
    <property type="protein sequence ID" value="SUZ63031.1"/>
    <property type="molecule type" value="Genomic_DNA"/>
</dbReference>
<evidence type="ECO:0000256" key="3">
    <source>
        <dbReference type="ARBA" id="ARBA00022448"/>
    </source>
</evidence>
<evidence type="ECO:0000256" key="2">
    <source>
        <dbReference type="ARBA" id="ARBA00006434"/>
    </source>
</evidence>
<keyword evidence="4" id="KW-1003">Cell membrane</keyword>
<feature type="non-terminal residue" evidence="12">
    <location>
        <position position="504"/>
    </location>
</feature>
<feature type="transmembrane region" description="Helical" evidence="11">
    <location>
        <begin position="201"/>
        <end position="219"/>
    </location>
</feature>
<dbReference type="PROSITE" id="PS50283">
    <property type="entry name" value="NA_SOLUT_SYMP_3"/>
    <property type="match status" value="1"/>
</dbReference>
<comment type="similarity">
    <text evidence="2">Belongs to the sodium:solute symporter (SSF) (TC 2.A.21) family.</text>
</comment>
<evidence type="ECO:0000256" key="5">
    <source>
        <dbReference type="ARBA" id="ARBA00022692"/>
    </source>
</evidence>
<feature type="transmembrane region" description="Helical" evidence="11">
    <location>
        <begin position="456"/>
        <end position="477"/>
    </location>
</feature>
<keyword evidence="3" id="KW-0813">Transport</keyword>
<evidence type="ECO:0000313" key="12">
    <source>
        <dbReference type="EMBL" id="SUZ63031.1"/>
    </source>
</evidence>
<dbReference type="GO" id="GO:0005886">
    <property type="term" value="C:plasma membrane"/>
    <property type="evidence" value="ECO:0007669"/>
    <property type="project" value="UniProtKB-SubCell"/>
</dbReference>
<feature type="transmembrane region" description="Helical" evidence="11">
    <location>
        <begin position="397"/>
        <end position="417"/>
    </location>
</feature>
<evidence type="ECO:0000256" key="1">
    <source>
        <dbReference type="ARBA" id="ARBA00004651"/>
    </source>
</evidence>
<feature type="transmembrane region" description="Helical" evidence="11">
    <location>
        <begin position="483"/>
        <end position="501"/>
    </location>
</feature>
<dbReference type="InterPro" id="IPR051163">
    <property type="entry name" value="Sodium:Solute_Symporter_SSF"/>
</dbReference>
<proteinExistence type="inferred from homology"/>
<protein>
    <recommendedName>
        <fullName evidence="13">Sodium:solute symporter</fullName>
    </recommendedName>
</protein>
<feature type="transmembrane region" description="Helical" evidence="11">
    <location>
        <begin position="132"/>
        <end position="150"/>
    </location>
</feature>
<organism evidence="12">
    <name type="scientific">marine metagenome</name>
    <dbReference type="NCBI Taxonomy" id="408172"/>
    <lineage>
        <taxon>unclassified sequences</taxon>
        <taxon>metagenomes</taxon>
        <taxon>ecological metagenomes</taxon>
    </lineage>
</organism>
<feature type="transmembrane region" description="Helical" evidence="11">
    <location>
        <begin position="43"/>
        <end position="67"/>
    </location>
</feature>
<dbReference type="PANTHER" id="PTHR42985:SF47">
    <property type="entry name" value="INTEGRAL MEMBRANE TRANSPORT PROTEIN"/>
    <property type="match status" value="1"/>
</dbReference>
<evidence type="ECO:0008006" key="13">
    <source>
        <dbReference type="Google" id="ProtNLM"/>
    </source>
</evidence>
<keyword evidence="10" id="KW-0739">Sodium transport</keyword>
<dbReference type="GO" id="GO:0006814">
    <property type="term" value="P:sodium ion transport"/>
    <property type="evidence" value="ECO:0007669"/>
    <property type="project" value="UniProtKB-KW"/>
</dbReference>
<feature type="transmembrane region" description="Helical" evidence="11">
    <location>
        <begin position="170"/>
        <end position="194"/>
    </location>
</feature>
<feature type="transmembrane region" description="Helical" evidence="11">
    <location>
        <begin position="6"/>
        <end position="23"/>
    </location>
</feature>
<dbReference type="Pfam" id="PF00474">
    <property type="entry name" value="SSF"/>
    <property type="match status" value="1"/>
</dbReference>
<sequence length="504" mass="55464">MRSLDFIVLTGYIVSLLFFGAYFSRSQRNIRDYFITDRQIPWWAVMGSIVATETSTVSLISVPGFAYGADLSFLQLVIGYLFGRLAIVLFLMPTYFRAEVLTVYQILGLRFGENVRRLTSALFLLTRSLADGFRLFATGLVLAALLLNTSSVQNFFQETMPGFGVDTGPLLFSLLLIAAVTVIYTFLGGMAAVIWTDVIQLAIYLIGAGLISILLLNLIPGGWTEVAQVATGADKFRVFDFTLSLSKDYTFWSGVIGGAFLTTATHGTDQLMVQRYLCSRTPRNASTALMISGLFVFLQFILFLVIGIMLWVYYTNYAPADISAFTLEGQVQTDRILPYFMVTHLPVGILGLLLAAIFAAAMSTLSSSLNSSSAAFIADFYMPYTRHARSEEHYLKVSRWTTVGWGIVQLSVAILAIELSTRVVDEVLGIASFTNGVLLGTFFLATFTTRIQSRSVFIGIVAGIIFMTTLRTSTALNLFVVSWQWYVLIGSLATIGAAWIAQLA</sequence>
<keyword evidence="9 11" id="KW-0472">Membrane</keyword>
<accession>A0A381P7V5</accession>
<gene>
    <name evidence="12" type="ORF">METZ01_LOCUS15885</name>
</gene>
<keyword evidence="7" id="KW-0915">Sodium</keyword>
<keyword evidence="6 11" id="KW-1133">Transmembrane helix</keyword>
<evidence type="ECO:0000256" key="10">
    <source>
        <dbReference type="ARBA" id="ARBA00023201"/>
    </source>
</evidence>
<evidence type="ECO:0000256" key="9">
    <source>
        <dbReference type="ARBA" id="ARBA00023136"/>
    </source>
</evidence>
<dbReference type="NCBIfam" id="TIGR00813">
    <property type="entry name" value="sss"/>
    <property type="match status" value="1"/>
</dbReference>
<evidence type="ECO:0000256" key="7">
    <source>
        <dbReference type="ARBA" id="ARBA00023053"/>
    </source>
</evidence>
<dbReference type="InterPro" id="IPR038377">
    <property type="entry name" value="Na/Glc_symporter_sf"/>
</dbReference>
<evidence type="ECO:0000256" key="4">
    <source>
        <dbReference type="ARBA" id="ARBA00022475"/>
    </source>
</evidence>
<evidence type="ECO:0000256" key="8">
    <source>
        <dbReference type="ARBA" id="ARBA00023065"/>
    </source>
</evidence>
<dbReference type="Gene3D" id="1.20.1730.10">
    <property type="entry name" value="Sodium/glucose cotransporter"/>
    <property type="match status" value="1"/>
</dbReference>
<keyword evidence="8" id="KW-0406">Ion transport</keyword>
<dbReference type="CDD" id="cd11493">
    <property type="entry name" value="SLC5sbd_NIS-like_u1"/>
    <property type="match status" value="1"/>
</dbReference>
<comment type="subcellular location">
    <subcellularLocation>
        <location evidence="1">Cell membrane</location>
        <topology evidence="1">Multi-pass membrane protein</topology>
    </subcellularLocation>
</comment>
<reference evidence="12" key="1">
    <citation type="submission" date="2018-05" db="EMBL/GenBank/DDBJ databases">
        <authorList>
            <person name="Lanie J.A."/>
            <person name="Ng W.-L."/>
            <person name="Kazmierczak K.M."/>
            <person name="Andrzejewski T.M."/>
            <person name="Davidsen T.M."/>
            <person name="Wayne K.J."/>
            <person name="Tettelin H."/>
            <person name="Glass J.I."/>
            <person name="Rusch D."/>
            <person name="Podicherti R."/>
            <person name="Tsui H.-C.T."/>
            <person name="Winkler M.E."/>
        </authorList>
    </citation>
    <scope>NUCLEOTIDE SEQUENCE</scope>
</reference>
<dbReference type="AlphaFoldDB" id="A0A381P7V5"/>
<evidence type="ECO:0000256" key="11">
    <source>
        <dbReference type="SAM" id="Phobius"/>
    </source>
</evidence>
<feature type="transmembrane region" description="Helical" evidence="11">
    <location>
        <begin position="336"/>
        <end position="361"/>
    </location>
</feature>
<feature type="transmembrane region" description="Helical" evidence="11">
    <location>
        <begin position="288"/>
        <end position="314"/>
    </location>
</feature>
<feature type="transmembrane region" description="Helical" evidence="11">
    <location>
        <begin position="429"/>
        <end position="449"/>
    </location>
</feature>
<feature type="transmembrane region" description="Helical" evidence="11">
    <location>
        <begin position="73"/>
        <end position="92"/>
    </location>
</feature>
<feature type="transmembrane region" description="Helical" evidence="11">
    <location>
        <begin position="249"/>
        <end position="267"/>
    </location>
</feature>